<protein>
    <submittedName>
        <fullName evidence="3">Amidohydrolase</fullName>
    </submittedName>
</protein>
<comment type="caution">
    <text evidence="3">The sequence shown here is derived from an EMBL/GenBank/DDBJ whole genome shotgun (WGS) entry which is preliminary data.</text>
</comment>
<dbReference type="Gene3D" id="3.20.20.140">
    <property type="entry name" value="Metal-dependent hydrolases"/>
    <property type="match status" value="1"/>
</dbReference>
<feature type="domain" description="Amidohydrolase-related" evidence="2">
    <location>
        <begin position="7"/>
        <end position="283"/>
    </location>
</feature>
<accession>A0A2S9Q4D1</accession>
<gene>
    <name evidence="3" type="ORF">C5L14_28340</name>
</gene>
<evidence type="ECO:0000259" key="2">
    <source>
        <dbReference type="Pfam" id="PF04909"/>
    </source>
</evidence>
<dbReference type="AlphaFoldDB" id="A0A2S9Q4D1"/>
<sequence length="284" mass="32085">MLDYPIIDSHVHLLDPARLGYAWTQGITGLRSKAEPADVFAAAKPVEVERFVFVEVDVDAGQHLAEAAWVSELAAAEPRLGGMVANLPLEKGVAVEADLEQLRQHKPLRGIRRLIQGQSDPDFCLRPDFLAGLKLLARHDLSFDICILHHQLPNAIRMVQQCPDVRFVLDHIGKPAIKVGEMDPWRADLKRLAALPNVHCKISGVCTEADHRTWTRQEITPYVEHALESFGFERVMFGSDWHVLELAGTYPDWVHVVDEIVHDCSPSERRKLFRDNAAAFYRLR</sequence>
<keyword evidence="4" id="KW-1185">Reference proteome</keyword>
<dbReference type="PANTHER" id="PTHR43569:SF2">
    <property type="entry name" value="AMIDOHYDROLASE-RELATED DOMAIN-CONTAINING PROTEIN"/>
    <property type="match status" value="1"/>
</dbReference>
<evidence type="ECO:0000313" key="4">
    <source>
        <dbReference type="Proteomes" id="UP000237682"/>
    </source>
</evidence>
<dbReference type="InterPro" id="IPR006680">
    <property type="entry name" value="Amidohydro-rel"/>
</dbReference>
<dbReference type="PANTHER" id="PTHR43569">
    <property type="entry name" value="AMIDOHYDROLASE"/>
    <property type="match status" value="1"/>
</dbReference>
<name>A0A2S9Q4D1_9HYPH</name>
<keyword evidence="3" id="KW-0378">Hydrolase</keyword>
<proteinExistence type="inferred from homology"/>
<dbReference type="GO" id="GO:0016787">
    <property type="term" value="F:hydrolase activity"/>
    <property type="evidence" value="ECO:0007669"/>
    <property type="project" value="UniProtKB-KW"/>
</dbReference>
<dbReference type="InterPro" id="IPR052350">
    <property type="entry name" value="Metallo-dep_Lactonases"/>
</dbReference>
<dbReference type="RefSeq" id="WP_105865407.1">
    <property type="nucleotide sequence ID" value="NZ_PUEJ01000015.1"/>
</dbReference>
<dbReference type="InterPro" id="IPR032466">
    <property type="entry name" value="Metal_Hydrolase"/>
</dbReference>
<dbReference type="OrthoDB" id="9787654at2"/>
<reference evidence="3 4" key="1">
    <citation type="submission" date="2018-02" db="EMBL/GenBank/DDBJ databases">
        <title>Whole genome sequencing of endophytic bacterium.</title>
        <authorList>
            <person name="Eedara R."/>
            <person name="Podile A.R."/>
        </authorList>
    </citation>
    <scope>NUCLEOTIDE SEQUENCE [LARGE SCALE GENOMIC DNA]</scope>
    <source>
        <strain evidence="3 4">RP1T</strain>
    </source>
</reference>
<comment type="similarity">
    <text evidence="1">Belongs to the metallo-dependent hydrolases superfamily.</text>
</comment>
<evidence type="ECO:0000256" key="1">
    <source>
        <dbReference type="ARBA" id="ARBA00038310"/>
    </source>
</evidence>
<organism evidence="3 4">
    <name type="scientific">Labrys okinawensis</name>
    <dbReference type="NCBI Taxonomy" id="346911"/>
    <lineage>
        <taxon>Bacteria</taxon>
        <taxon>Pseudomonadati</taxon>
        <taxon>Pseudomonadota</taxon>
        <taxon>Alphaproteobacteria</taxon>
        <taxon>Hyphomicrobiales</taxon>
        <taxon>Xanthobacteraceae</taxon>
        <taxon>Labrys</taxon>
    </lineage>
</organism>
<dbReference type="Proteomes" id="UP000237682">
    <property type="component" value="Unassembled WGS sequence"/>
</dbReference>
<dbReference type="SUPFAM" id="SSF51556">
    <property type="entry name" value="Metallo-dependent hydrolases"/>
    <property type="match status" value="1"/>
</dbReference>
<dbReference type="Pfam" id="PF04909">
    <property type="entry name" value="Amidohydro_2"/>
    <property type="match status" value="1"/>
</dbReference>
<evidence type="ECO:0000313" key="3">
    <source>
        <dbReference type="EMBL" id="PRH84197.1"/>
    </source>
</evidence>
<dbReference type="EMBL" id="PUEJ01000015">
    <property type="protein sequence ID" value="PRH84197.1"/>
    <property type="molecule type" value="Genomic_DNA"/>
</dbReference>